<comment type="caution">
    <text evidence="2">The sequence shown here is derived from an EMBL/GenBank/DDBJ whole genome shotgun (WGS) entry which is preliminary data.</text>
</comment>
<feature type="compositionally biased region" description="Basic and acidic residues" evidence="1">
    <location>
        <begin position="216"/>
        <end position="226"/>
    </location>
</feature>
<protein>
    <submittedName>
        <fullName evidence="2">Uncharacterized protein</fullName>
    </submittedName>
</protein>
<evidence type="ECO:0000313" key="2">
    <source>
        <dbReference type="EMBL" id="MDP9683875.1"/>
    </source>
</evidence>
<evidence type="ECO:0000256" key="1">
    <source>
        <dbReference type="SAM" id="MobiDB-lite"/>
    </source>
</evidence>
<dbReference type="Proteomes" id="UP001231675">
    <property type="component" value="Unassembled WGS sequence"/>
</dbReference>
<name>A0ABT9LJL2_STRGD</name>
<dbReference type="EMBL" id="JAURUD010000001">
    <property type="protein sequence ID" value="MDP9683875.1"/>
    <property type="molecule type" value="Genomic_DNA"/>
</dbReference>
<gene>
    <name evidence="2" type="ORF">J2S47_004377</name>
</gene>
<evidence type="ECO:0000313" key="3">
    <source>
        <dbReference type="Proteomes" id="UP001231675"/>
    </source>
</evidence>
<sequence>MATGIRDLYVHAGPLEHDGSLPPARYPRARWLTGAVHRDLPGIRVHARFGDVLATEAPDGMWLDRAGTRAAVAASARQLLGRGFDGVRRDLEPARSGRSAGRWRRGPLTDGGYLVPLDGVRRVTGARDAVLSVAAHRIDPPRPAHGRRRPHRAPRVVVAGVLRAGRPARRPDRRHVVRHRPAAAGRLRRVRRPADLARPGGHPAHHRSAEGPALCHESDLSHRGHADTVPAAVRGVRLGLPRTDADRADSGVARTSTSPRPRRPAGPPRGPGQLSRRRLIFEPSQTSGSYLRSTARSFSGISALSVILMPSGQTSVQHLVMLQ</sequence>
<reference evidence="2 3" key="1">
    <citation type="submission" date="2023-07" db="EMBL/GenBank/DDBJ databases">
        <title>Sequencing the genomes of 1000 actinobacteria strains.</title>
        <authorList>
            <person name="Klenk H.-P."/>
        </authorList>
    </citation>
    <scope>NUCLEOTIDE SEQUENCE [LARGE SCALE GENOMIC DNA]</scope>
    <source>
        <strain evidence="2 3">DSM 40229</strain>
    </source>
</reference>
<organism evidence="2 3">
    <name type="scientific">Streptomyces griseoviridis</name>
    <dbReference type="NCBI Taxonomy" id="45398"/>
    <lineage>
        <taxon>Bacteria</taxon>
        <taxon>Bacillati</taxon>
        <taxon>Actinomycetota</taxon>
        <taxon>Actinomycetes</taxon>
        <taxon>Kitasatosporales</taxon>
        <taxon>Streptomycetaceae</taxon>
        <taxon>Streptomyces</taxon>
    </lineage>
</organism>
<accession>A0ABT9LJL2</accession>
<keyword evidence="3" id="KW-1185">Reference proteome</keyword>
<proteinExistence type="predicted"/>
<feature type="region of interest" description="Disordered" evidence="1">
    <location>
        <begin position="190"/>
        <end position="276"/>
    </location>
</feature>